<dbReference type="OrthoDB" id="2666443at2"/>
<evidence type="ECO:0000256" key="1">
    <source>
        <dbReference type="SAM" id="MobiDB-lite"/>
    </source>
</evidence>
<name>A0A089LZX7_9BACL</name>
<dbReference type="KEGG" id="pste:PSTEL_18565"/>
<feature type="region of interest" description="Disordered" evidence="1">
    <location>
        <begin position="42"/>
        <end position="78"/>
    </location>
</feature>
<accession>A0A089LZX7</accession>
<dbReference type="RefSeq" id="WP_038697382.1">
    <property type="nucleotide sequence ID" value="NZ_CP009286.1"/>
</dbReference>
<feature type="compositionally biased region" description="Polar residues" evidence="1">
    <location>
        <begin position="43"/>
        <end position="54"/>
    </location>
</feature>
<protein>
    <submittedName>
        <fullName evidence="2">Uncharacterized protein</fullName>
    </submittedName>
</protein>
<proteinExistence type="predicted"/>
<dbReference type="EMBL" id="CP009286">
    <property type="protein sequence ID" value="AIQ64818.1"/>
    <property type="molecule type" value="Genomic_DNA"/>
</dbReference>
<organism evidence="2 3">
    <name type="scientific">Paenibacillus stellifer</name>
    <dbReference type="NCBI Taxonomy" id="169760"/>
    <lineage>
        <taxon>Bacteria</taxon>
        <taxon>Bacillati</taxon>
        <taxon>Bacillota</taxon>
        <taxon>Bacilli</taxon>
        <taxon>Bacillales</taxon>
        <taxon>Paenibacillaceae</taxon>
        <taxon>Paenibacillus</taxon>
    </lineage>
</organism>
<dbReference type="HOGENOM" id="CLU_2618756_0_0_9"/>
<evidence type="ECO:0000313" key="3">
    <source>
        <dbReference type="Proteomes" id="UP000029507"/>
    </source>
</evidence>
<evidence type="ECO:0000313" key="2">
    <source>
        <dbReference type="EMBL" id="AIQ64818.1"/>
    </source>
</evidence>
<sequence>MANKKNGPRQDELSAEDYAILGAAFSALGDFFALLSLIKQREATQSGDSGNSGTVIVPGIGSGLIAGGAPSRTNGRRR</sequence>
<reference evidence="2 3" key="1">
    <citation type="submission" date="2014-08" db="EMBL/GenBank/DDBJ databases">
        <title>Comparative genomics of the Paenibacillus odorifer group.</title>
        <authorList>
            <person name="den Bakker H.C."/>
            <person name="Tsai Y.-C."/>
            <person name="Martin N."/>
            <person name="Korlach J."/>
            <person name="Wiedmann M."/>
        </authorList>
    </citation>
    <scope>NUCLEOTIDE SEQUENCE [LARGE SCALE GENOMIC DNA]</scope>
    <source>
        <strain evidence="2 3">DSM 14472</strain>
    </source>
</reference>
<dbReference type="Proteomes" id="UP000029507">
    <property type="component" value="Chromosome"/>
</dbReference>
<keyword evidence="3" id="KW-1185">Reference proteome</keyword>
<gene>
    <name evidence="2" type="ORF">PSTEL_18565</name>
</gene>
<dbReference type="AlphaFoldDB" id="A0A089LZX7"/>